<keyword evidence="5" id="KW-1185">Reference proteome</keyword>
<dbReference type="Proteomes" id="UP000269374">
    <property type="component" value="Chromosome"/>
</dbReference>
<dbReference type="Gene3D" id="2.40.50.140">
    <property type="entry name" value="Nucleic acid-binding proteins"/>
    <property type="match status" value="1"/>
</dbReference>
<evidence type="ECO:0000256" key="2">
    <source>
        <dbReference type="HAMAP-Rule" id="MF_00984"/>
    </source>
</evidence>
<dbReference type="HAMAP" id="MF_00984">
    <property type="entry name" value="SSB"/>
    <property type="match status" value="1"/>
</dbReference>
<dbReference type="InterPro" id="IPR011344">
    <property type="entry name" value="ssDNA-bd"/>
</dbReference>
<dbReference type="KEGG" id="lact:D7I46_12505"/>
<dbReference type="SUPFAM" id="SSF50249">
    <property type="entry name" value="Nucleic acid-binding proteins"/>
    <property type="match status" value="1"/>
</dbReference>
<dbReference type="OrthoDB" id="9809878at2"/>
<comment type="caution">
    <text evidence="2">Lacks conserved residue(s) required for the propagation of feature annotation.</text>
</comment>
<dbReference type="PANTHER" id="PTHR10302">
    <property type="entry name" value="SINGLE-STRANDED DNA-BINDING PROTEIN"/>
    <property type="match status" value="1"/>
</dbReference>
<reference evidence="4 5" key="1">
    <citation type="submission" date="2018-09" db="EMBL/GenBank/DDBJ databases">
        <title>Genome sequencing of strain 1JSPR-7.</title>
        <authorList>
            <person name="Heo J."/>
            <person name="Kim S.-J."/>
            <person name="Kwon S.-W."/>
        </authorList>
    </citation>
    <scope>NUCLEOTIDE SEQUENCE [LARGE SCALE GENOMIC DNA]</scope>
    <source>
        <strain evidence="4 5">1JSPR-7</strain>
    </source>
</reference>
<dbReference type="InterPro" id="IPR000424">
    <property type="entry name" value="Primosome_PriB/ssb"/>
</dbReference>
<dbReference type="AlphaFoldDB" id="A0A387BHR6"/>
<dbReference type="RefSeq" id="WP_120773173.1">
    <property type="nucleotide sequence ID" value="NZ_CP032627.1"/>
</dbReference>
<dbReference type="InterPro" id="IPR012340">
    <property type="entry name" value="NA-bd_OB-fold"/>
</dbReference>
<dbReference type="GO" id="GO:0003697">
    <property type="term" value="F:single-stranded DNA binding"/>
    <property type="evidence" value="ECO:0007669"/>
    <property type="project" value="UniProtKB-UniRule"/>
</dbReference>
<evidence type="ECO:0000313" key="5">
    <source>
        <dbReference type="Proteomes" id="UP000269374"/>
    </source>
</evidence>
<dbReference type="GO" id="GO:0009295">
    <property type="term" value="C:nucleoid"/>
    <property type="evidence" value="ECO:0007669"/>
    <property type="project" value="TreeGrafter"/>
</dbReference>
<dbReference type="GO" id="GO:0006260">
    <property type="term" value="P:DNA replication"/>
    <property type="evidence" value="ECO:0007669"/>
    <property type="project" value="InterPro"/>
</dbReference>
<protein>
    <recommendedName>
        <fullName evidence="2 3">Single-stranded DNA-binding protein</fullName>
        <shortName evidence="2">SSB</shortName>
    </recommendedName>
</protein>
<evidence type="ECO:0000313" key="4">
    <source>
        <dbReference type="EMBL" id="AYG01804.1"/>
    </source>
</evidence>
<dbReference type="PIRSF" id="PIRSF002070">
    <property type="entry name" value="SSB"/>
    <property type="match status" value="1"/>
</dbReference>
<dbReference type="PANTHER" id="PTHR10302:SF27">
    <property type="entry name" value="SINGLE-STRANDED DNA-BINDING PROTEIN"/>
    <property type="match status" value="1"/>
</dbReference>
<name>A0A387BHR6_9LACT</name>
<dbReference type="PROSITE" id="PS50935">
    <property type="entry name" value="SSB"/>
    <property type="match status" value="1"/>
</dbReference>
<proteinExistence type="inferred from homology"/>
<dbReference type="NCBIfam" id="TIGR00621">
    <property type="entry name" value="ssb"/>
    <property type="match status" value="1"/>
</dbReference>
<evidence type="ECO:0000256" key="1">
    <source>
        <dbReference type="ARBA" id="ARBA00023125"/>
    </source>
</evidence>
<dbReference type="EMBL" id="CP032627">
    <property type="protein sequence ID" value="AYG01804.1"/>
    <property type="molecule type" value="Genomic_DNA"/>
</dbReference>
<comment type="subunit">
    <text evidence="2">Homotetramer.</text>
</comment>
<organism evidence="4 5">
    <name type="scientific">Lactococcus allomyrinae</name>
    <dbReference type="NCBI Taxonomy" id="2419773"/>
    <lineage>
        <taxon>Bacteria</taxon>
        <taxon>Bacillati</taxon>
        <taxon>Bacillota</taxon>
        <taxon>Bacilli</taxon>
        <taxon>Lactobacillales</taxon>
        <taxon>Streptococcaceae</taxon>
        <taxon>Lactococcus</taxon>
    </lineage>
</organism>
<evidence type="ECO:0000256" key="3">
    <source>
        <dbReference type="PIRNR" id="PIRNR002070"/>
    </source>
</evidence>
<gene>
    <name evidence="4" type="ORF">D7I46_12505</name>
</gene>
<keyword evidence="1 2" id="KW-0238">DNA-binding</keyword>
<sequence length="129" mass="14702">MNKTMLIGRLTSSAELSKTSNDKSYTRITLAVNRRFKNENGEREADFISVVFWGKLAETLSSYSKKGTLISVEGEIRTRNYTDKSNQKHYVTEILGMNYDLLESRATIALRENAAKTEEILLEAEELPF</sequence>
<dbReference type="NCBIfam" id="NF005579">
    <property type="entry name" value="PRK07274.1"/>
    <property type="match status" value="1"/>
</dbReference>
<dbReference type="Pfam" id="PF00436">
    <property type="entry name" value="SSB"/>
    <property type="match status" value="1"/>
</dbReference>
<dbReference type="CDD" id="cd04496">
    <property type="entry name" value="SSB_OBF"/>
    <property type="match status" value="1"/>
</dbReference>
<accession>A0A387BHR6</accession>